<gene>
    <name evidence="2" type="ORF">PSON_ATCC_30995.1.T1180119</name>
</gene>
<dbReference type="AlphaFoldDB" id="A0A8S1QSN1"/>
<protein>
    <submittedName>
        <fullName evidence="2">Uncharacterized protein</fullName>
    </submittedName>
</protein>
<feature type="coiled-coil region" evidence="1">
    <location>
        <begin position="83"/>
        <end position="110"/>
    </location>
</feature>
<dbReference type="Proteomes" id="UP000692954">
    <property type="component" value="Unassembled WGS sequence"/>
</dbReference>
<accession>A0A8S1QSN1</accession>
<organism evidence="2 3">
    <name type="scientific">Paramecium sonneborni</name>
    <dbReference type="NCBI Taxonomy" id="65129"/>
    <lineage>
        <taxon>Eukaryota</taxon>
        <taxon>Sar</taxon>
        <taxon>Alveolata</taxon>
        <taxon>Ciliophora</taxon>
        <taxon>Intramacronucleata</taxon>
        <taxon>Oligohymenophorea</taxon>
        <taxon>Peniculida</taxon>
        <taxon>Parameciidae</taxon>
        <taxon>Paramecium</taxon>
    </lineage>
</organism>
<dbReference type="EMBL" id="CAJJDN010000118">
    <property type="protein sequence ID" value="CAD8118748.1"/>
    <property type="molecule type" value="Genomic_DNA"/>
</dbReference>
<comment type="caution">
    <text evidence="2">The sequence shown here is derived from an EMBL/GenBank/DDBJ whole genome shotgun (WGS) entry which is preliminary data.</text>
</comment>
<sequence length="112" mass="13594">MQLFYYDVLKILSYLASKNVITQSQKEEIKNVVLKHDSEFIQKLHTIYFSENFNKEKFMSDEIIRFAKSFKTIKRDNHKHTQMKIITEETEEIEEELIKTSQKNNRIEQELF</sequence>
<evidence type="ECO:0000313" key="3">
    <source>
        <dbReference type="Proteomes" id="UP000692954"/>
    </source>
</evidence>
<dbReference type="OrthoDB" id="10427396at2759"/>
<reference evidence="2" key="1">
    <citation type="submission" date="2021-01" db="EMBL/GenBank/DDBJ databases">
        <authorList>
            <consortium name="Genoscope - CEA"/>
            <person name="William W."/>
        </authorList>
    </citation>
    <scope>NUCLEOTIDE SEQUENCE</scope>
</reference>
<proteinExistence type="predicted"/>
<evidence type="ECO:0000256" key="1">
    <source>
        <dbReference type="SAM" id="Coils"/>
    </source>
</evidence>
<keyword evidence="1" id="KW-0175">Coiled coil</keyword>
<name>A0A8S1QSN1_9CILI</name>
<keyword evidence="3" id="KW-1185">Reference proteome</keyword>
<evidence type="ECO:0000313" key="2">
    <source>
        <dbReference type="EMBL" id="CAD8118748.1"/>
    </source>
</evidence>